<keyword evidence="5 12" id="KW-0812">Transmembrane</keyword>
<evidence type="ECO:0000256" key="7">
    <source>
        <dbReference type="ARBA" id="ARBA00023053"/>
    </source>
</evidence>
<keyword evidence="8 12" id="KW-0406">Ion transport</keyword>
<comment type="similarity">
    <text evidence="2 12">Belongs to the amiloride-sensitive sodium channel (TC 1.A.6) family.</text>
</comment>
<keyword evidence="14" id="KW-1185">Reference proteome</keyword>
<keyword evidence="7" id="KW-0915">Sodium</keyword>
<evidence type="ECO:0000313" key="13">
    <source>
        <dbReference type="EMBL" id="GIX76179.1"/>
    </source>
</evidence>
<dbReference type="EMBL" id="BPLR01020236">
    <property type="protein sequence ID" value="GIX76179.1"/>
    <property type="molecule type" value="Genomic_DNA"/>
</dbReference>
<evidence type="ECO:0000256" key="11">
    <source>
        <dbReference type="ARBA" id="ARBA00023303"/>
    </source>
</evidence>
<keyword evidence="9" id="KW-0472">Membrane</keyword>
<comment type="caution">
    <text evidence="13">The sequence shown here is derived from an EMBL/GenBank/DDBJ whole genome shotgun (WGS) entry which is preliminary data.</text>
</comment>
<evidence type="ECO:0000256" key="12">
    <source>
        <dbReference type="RuleBase" id="RU000679"/>
    </source>
</evidence>
<dbReference type="Pfam" id="PF00858">
    <property type="entry name" value="ASC"/>
    <property type="match status" value="1"/>
</dbReference>
<dbReference type="GO" id="GO:0005886">
    <property type="term" value="C:plasma membrane"/>
    <property type="evidence" value="ECO:0007669"/>
    <property type="project" value="TreeGrafter"/>
</dbReference>
<evidence type="ECO:0000313" key="14">
    <source>
        <dbReference type="Proteomes" id="UP001054945"/>
    </source>
</evidence>
<keyword evidence="10 12" id="KW-0739">Sodium transport</keyword>
<keyword evidence="11 12" id="KW-0407">Ion channel</keyword>
<dbReference type="InterPro" id="IPR001873">
    <property type="entry name" value="ENaC"/>
</dbReference>
<proteinExistence type="inferred from homology"/>
<comment type="subcellular location">
    <subcellularLocation>
        <location evidence="1">Membrane</location>
        <topology evidence="1">Multi-pass membrane protein</topology>
    </subcellularLocation>
</comment>
<evidence type="ECO:0000256" key="5">
    <source>
        <dbReference type="ARBA" id="ARBA00022692"/>
    </source>
</evidence>
<dbReference type="PANTHER" id="PTHR11690:SF300">
    <property type="entry name" value="PICKPOCKET PROTEIN 19"/>
    <property type="match status" value="1"/>
</dbReference>
<dbReference type="Proteomes" id="UP001054945">
    <property type="component" value="Unassembled WGS sequence"/>
</dbReference>
<evidence type="ECO:0000256" key="2">
    <source>
        <dbReference type="ARBA" id="ARBA00007193"/>
    </source>
</evidence>
<organism evidence="13 14">
    <name type="scientific">Caerostris extrusa</name>
    <name type="common">Bark spider</name>
    <name type="synonym">Caerostris bankana</name>
    <dbReference type="NCBI Taxonomy" id="172846"/>
    <lineage>
        <taxon>Eukaryota</taxon>
        <taxon>Metazoa</taxon>
        <taxon>Ecdysozoa</taxon>
        <taxon>Arthropoda</taxon>
        <taxon>Chelicerata</taxon>
        <taxon>Arachnida</taxon>
        <taxon>Araneae</taxon>
        <taxon>Araneomorphae</taxon>
        <taxon>Entelegynae</taxon>
        <taxon>Araneoidea</taxon>
        <taxon>Araneidae</taxon>
        <taxon>Caerostris</taxon>
    </lineage>
</organism>
<protein>
    <submittedName>
        <fullName evidence="13">Degenerin mec-4</fullName>
    </submittedName>
</protein>
<evidence type="ECO:0000256" key="8">
    <source>
        <dbReference type="ARBA" id="ARBA00023065"/>
    </source>
</evidence>
<dbReference type="AlphaFoldDB" id="A0AAV4MUU4"/>
<evidence type="ECO:0000256" key="6">
    <source>
        <dbReference type="ARBA" id="ARBA00022989"/>
    </source>
</evidence>
<dbReference type="Gene3D" id="1.10.287.770">
    <property type="entry name" value="YojJ-like"/>
    <property type="match status" value="1"/>
</dbReference>
<dbReference type="PANTHER" id="PTHR11690">
    <property type="entry name" value="AMILORIDE-SENSITIVE SODIUM CHANNEL-RELATED"/>
    <property type="match status" value="1"/>
</dbReference>
<accession>A0AAV4MUU4</accession>
<name>A0AAV4MUU4_CAEEX</name>
<evidence type="ECO:0000256" key="10">
    <source>
        <dbReference type="ARBA" id="ARBA00023201"/>
    </source>
</evidence>
<keyword evidence="6" id="KW-1133">Transmembrane helix</keyword>
<evidence type="ECO:0000256" key="4">
    <source>
        <dbReference type="ARBA" id="ARBA00022461"/>
    </source>
</evidence>
<evidence type="ECO:0000256" key="3">
    <source>
        <dbReference type="ARBA" id="ARBA00022448"/>
    </source>
</evidence>
<evidence type="ECO:0000256" key="9">
    <source>
        <dbReference type="ARBA" id="ARBA00023136"/>
    </source>
</evidence>
<keyword evidence="4 12" id="KW-0894">Sodium channel</keyword>
<keyword evidence="3 12" id="KW-0813">Transport</keyword>
<reference evidence="13 14" key="1">
    <citation type="submission" date="2021-06" db="EMBL/GenBank/DDBJ databases">
        <title>Caerostris extrusa draft genome.</title>
        <authorList>
            <person name="Kono N."/>
            <person name="Arakawa K."/>
        </authorList>
    </citation>
    <scope>NUCLEOTIDE SEQUENCE [LARGE SCALE GENOMIC DNA]</scope>
</reference>
<dbReference type="GO" id="GO:0015280">
    <property type="term" value="F:ligand-gated sodium channel activity"/>
    <property type="evidence" value="ECO:0007669"/>
    <property type="project" value="TreeGrafter"/>
</dbReference>
<evidence type="ECO:0000256" key="1">
    <source>
        <dbReference type="ARBA" id="ARBA00004141"/>
    </source>
</evidence>
<sequence>MWLPDPTLFIRNDLKTCDITNKTEMCCLKDVLDNMSQRGPTCYCPLPCTSVSYNAKLSRSLLPTQRMLKRMNGEFGENNDYIRVNVFYSSSEVLVYQQRGQWTITEALSFLGNEFGLWLGLSLMVVFEVLEKLAQFFKSTLTMLLRC</sequence>
<gene>
    <name evidence="13" type="primary">mec-4_1</name>
    <name evidence="13" type="ORF">CEXT_704711</name>
</gene>